<name>A0A238LGE4_9RHOB</name>
<evidence type="ECO:0000313" key="3">
    <source>
        <dbReference type="EMBL" id="SMY08711.1"/>
    </source>
</evidence>
<feature type="transmembrane region" description="Helical" evidence="2">
    <location>
        <begin position="12"/>
        <end position="32"/>
    </location>
</feature>
<dbReference type="Proteomes" id="UP000201613">
    <property type="component" value="Unassembled WGS sequence"/>
</dbReference>
<protein>
    <submittedName>
        <fullName evidence="3">Uncharacterized protein</fullName>
    </submittedName>
</protein>
<dbReference type="AlphaFoldDB" id="A0A238LGE4"/>
<feature type="region of interest" description="Disordered" evidence="1">
    <location>
        <begin position="71"/>
        <end position="102"/>
    </location>
</feature>
<evidence type="ECO:0000313" key="4">
    <source>
        <dbReference type="Proteomes" id="UP000201613"/>
    </source>
</evidence>
<gene>
    <name evidence="3" type="ORF">LOM8899_02867</name>
</gene>
<dbReference type="EMBL" id="FXZK01000005">
    <property type="protein sequence ID" value="SMY08711.1"/>
    <property type="molecule type" value="Genomic_DNA"/>
</dbReference>
<keyword evidence="2" id="KW-1133">Transmembrane helix</keyword>
<keyword evidence="2" id="KW-0812">Transmembrane</keyword>
<sequence length="102" mass="11372">MSSSIRRYFWSAVVGFALAGLMVALGIWFNVAHLWDVILQADRTVLTVILLWAANGIVFSAVQYGLSAMDGTDDEDDDGPGGGFRQYELRPIPVRRDENRRP</sequence>
<proteinExistence type="predicted"/>
<keyword evidence="4" id="KW-1185">Reference proteome</keyword>
<evidence type="ECO:0000256" key="2">
    <source>
        <dbReference type="SAM" id="Phobius"/>
    </source>
</evidence>
<feature type="transmembrane region" description="Helical" evidence="2">
    <location>
        <begin position="44"/>
        <end position="62"/>
    </location>
</feature>
<evidence type="ECO:0000256" key="1">
    <source>
        <dbReference type="SAM" id="MobiDB-lite"/>
    </source>
</evidence>
<dbReference type="OrthoDB" id="8115457at2"/>
<keyword evidence="2" id="KW-0472">Membrane</keyword>
<reference evidence="3 4" key="1">
    <citation type="submission" date="2017-05" db="EMBL/GenBank/DDBJ databases">
        <authorList>
            <person name="Song R."/>
            <person name="Chenine A.L."/>
            <person name="Ruprecht R.M."/>
        </authorList>
    </citation>
    <scope>NUCLEOTIDE SEQUENCE [LARGE SCALE GENOMIC DNA]</scope>
    <source>
        <strain evidence="3 4">CECT 8899</strain>
    </source>
</reference>
<dbReference type="RefSeq" id="WP_093992880.1">
    <property type="nucleotide sequence ID" value="NZ_FXZK01000005.1"/>
</dbReference>
<organism evidence="3 4">
    <name type="scientific">Flavimaricola marinus</name>
    <dbReference type="NCBI Taxonomy" id="1819565"/>
    <lineage>
        <taxon>Bacteria</taxon>
        <taxon>Pseudomonadati</taxon>
        <taxon>Pseudomonadota</taxon>
        <taxon>Alphaproteobacteria</taxon>
        <taxon>Rhodobacterales</taxon>
        <taxon>Paracoccaceae</taxon>
        <taxon>Flavimaricola</taxon>
    </lineage>
</organism>
<accession>A0A238LGE4</accession>